<dbReference type="InterPro" id="IPR008962">
    <property type="entry name" value="PapD-like_sf"/>
</dbReference>
<keyword evidence="5" id="KW-0472">Membrane</keyword>
<dbReference type="GO" id="GO:0090158">
    <property type="term" value="P:endoplasmic reticulum membrane organization"/>
    <property type="evidence" value="ECO:0007669"/>
    <property type="project" value="TreeGrafter"/>
</dbReference>
<evidence type="ECO:0000256" key="1">
    <source>
        <dbReference type="ARBA" id="ARBA00004211"/>
    </source>
</evidence>
<dbReference type="InterPro" id="IPR013783">
    <property type="entry name" value="Ig-like_fold"/>
</dbReference>
<dbReference type="InterPro" id="IPR016763">
    <property type="entry name" value="VAP"/>
</dbReference>
<feature type="region of interest" description="Disordered" evidence="6">
    <location>
        <begin position="282"/>
        <end position="316"/>
    </location>
</feature>
<dbReference type="OrthoDB" id="264603at2759"/>
<feature type="domain" description="MSP" evidence="7">
    <location>
        <begin position="96"/>
        <end position="239"/>
    </location>
</feature>
<evidence type="ECO:0000259" key="7">
    <source>
        <dbReference type="PROSITE" id="PS50202"/>
    </source>
</evidence>
<dbReference type="Proteomes" id="UP000193920">
    <property type="component" value="Unassembled WGS sequence"/>
</dbReference>
<evidence type="ECO:0000313" key="8">
    <source>
        <dbReference type="EMBL" id="ORY79130.1"/>
    </source>
</evidence>
<gene>
    <name evidence="8" type="ORF">LY90DRAFT_664758</name>
</gene>
<dbReference type="GO" id="GO:0061817">
    <property type="term" value="P:endoplasmic reticulum-plasma membrane tethering"/>
    <property type="evidence" value="ECO:0007669"/>
    <property type="project" value="TreeGrafter"/>
</dbReference>
<dbReference type="InterPro" id="IPR000535">
    <property type="entry name" value="MSP_dom"/>
</dbReference>
<dbReference type="AlphaFoldDB" id="A0A1Y2F5E5"/>
<feature type="compositionally biased region" description="Low complexity" evidence="6">
    <location>
        <begin position="282"/>
        <end position="296"/>
    </location>
</feature>
<proteinExistence type="inferred from homology"/>
<keyword evidence="9" id="KW-1185">Reference proteome</keyword>
<protein>
    <recommendedName>
        <fullName evidence="7">MSP domain-containing protein</fullName>
    </recommendedName>
</protein>
<dbReference type="GO" id="GO:0005886">
    <property type="term" value="C:plasma membrane"/>
    <property type="evidence" value="ECO:0007669"/>
    <property type="project" value="TreeGrafter"/>
</dbReference>
<comment type="similarity">
    <text evidence="2">Belongs to the VAMP-associated protein (VAP) (TC 9.B.17) family.</text>
</comment>
<dbReference type="PROSITE" id="PS50202">
    <property type="entry name" value="MSP"/>
    <property type="match status" value="1"/>
</dbReference>
<evidence type="ECO:0000256" key="4">
    <source>
        <dbReference type="ARBA" id="ARBA00022989"/>
    </source>
</evidence>
<dbReference type="EMBL" id="MCOG01000015">
    <property type="protein sequence ID" value="ORY79130.1"/>
    <property type="molecule type" value="Genomic_DNA"/>
</dbReference>
<dbReference type="GO" id="GO:0005789">
    <property type="term" value="C:endoplasmic reticulum membrane"/>
    <property type="evidence" value="ECO:0007669"/>
    <property type="project" value="InterPro"/>
</dbReference>
<dbReference type="STRING" id="1754190.A0A1Y2F5E5"/>
<keyword evidence="3" id="KW-0812">Transmembrane</keyword>
<keyword evidence="4" id="KW-1133">Transmembrane helix</keyword>
<dbReference type="Pfam" id="PF00635">
    <property type="entry name" value="Motile_Sperm"/>
    <property type="match status" value="1"/>
</dbReference>
<dbReference type="PANTHER" id="PTHR10809:SF6">
    <property type="entry name" value="AT11025P-RELATED"/>
    <property type="match status" value="1"/>
</dbReference>
<dbReference type="SUPFAM" id="SSF49354">
    <property type="entry name" value="PapD-like"/>
    <property type="match status" value="1"/>
</dbReference>
<dbReference type="PANTHER" id="PTHR10809">
    <property type="entry name" value="VESICLE-ASSOCIATED MEMBRANE PROTEIN-ASSOCIATED PROTEIN"/>
    <property type="match status" value="1"/>
</dbReference>
<sequence>MIIKDEEIIRNNHLLSELKDYIMQKFIEIDKQKKNNLEEVKKILCEEKLTVLYIFPEDKDNITNKNEINKNNKENDLSAFTDYKSGLINLPENKKIIKLDPQNHLTFNGPFNIQKSSILKIKNITNSTIIFKVKATAPDNYIVNPNYGKIDANDVCVCEIKINSNIKDEEFPPDFKCNDKFLIQSVIIEDEEIIRNNHLLSELRDYIMQKFIEIDKQKKNNLKEVKKILYEEKLTVLYTFPEDKKNKNLLTNKKIEYEDDDPPDYYDIINNGDNNDNINIIENDNSNNEKSSNYNKDNNKNQSPQHSKQIPINNPQYQTYPYNPYYPYYMQPMMQPVMQINPYVQQGIQQGMQQNIQFIMQPIMQVNPYIQQGMQQNIQPMMYPMVQPNPYVQQGMQQNMQNTMQPIEQVYPYMQYTGQACENSSPINMPRPFSPQK</sequence>
<evidence type="ECO:0000256" key="5">
    <source>
        <dbReference type="ARBA" id="ARBA00023136"/>
    </source>
</evidence>
<name>A0A1Y2F5E5_9FUNG</name>
<evidence type="ECO:0000256" key="6">
    <source>
        <dbReference type="SAM" id="MobiDB-lite"/>
    </source>
</evidence>
<evidence type="ECO:0000256" key="3">
    <source>
        <dbReference type="ARBA" id="ARBA00022692"/>
    </source>
</evidence>
<comment type="caution">
    <text evidence="8">The sequence shown here is derived from an EMBL/GenBank/DDBJ whole genome shotgun (WGS) entry which is preliminary data.</text>
</comment>
<reference evidence="8 9" key="1">
    <citation type="submission" date="2016-08" db="EMBL/GenBank/DDBJ databases">
        <title>A Parts List for Fungal Cellulosomes Revealed by Comparative Genomics.</title>
        <authorList>
            <consortium name="DOE Joint Genome Institute"/>
            <person name="Haitjema C.H."/>
            <person name="Gilmore S.P."/>
            <person name="Henske J.K."/>
            <person name="Solomon K.V."/>
            <person name="De Groot R."/>
            <person name="Kuo A."/>
            <person name="Mondo S.J."/>
            <person name="Salamov A.A."/>
            <person name="Labutti K."/>
            <person name="Zhao Z."/>
            <person name="Chiniquy J."/>
            <person name="Barry K."/>
            <person name="Brewer H.M."/>
            <person name="Purvine S.O."/>
            <person name="Wright A.T."/>
            <person name="Boxma B."/>
            <person name="Van Alen T."/>
            <person name="Hackstein J.H."/>
            <person name="Baker S.E."/>
            <person name="Grigoriev I.V."/>
            <person name="O'Malley M.A."/>
        </authorList>
    </citation>
    <scope>NUCLEOTIDE SEQUENCE [LARGE SCALE GENOMIC DNA]</scope>
    <source>
        <strain evidence="8 9">G1</strain>
    </source>
</reference>
<comment type="subcellular location">
    <subcellularLocation>
        <location evidence="1">Membrane</location>
        <topology evidence="1">Single-pass type IV membrane protein</topology>
    </subcellularLocation>
</comment>
<evidence type="ECO:0000256" key="2">
    <source>
        <dbReference type="ARBA" id="ARBA00008932"/>
    </source>
</evidence>
<organism evidence="8 9">
    <name type="scientific">Neocallimastix californiae</name>
    <dbReference type="NCBI Taxonomy" id="1754190"/>
    <lineage>
        <taxon>Eukaryota</taxon>
        <taxon>Fungi</taxon>
        <taxon>Fungi incertae sedis</taxon>
        <taxon>Chytridiomycota</taxon>
        <taxon>Chytridiomycota incertae sedis</taxon>
        <taxon>Neocallimastigomycetes</taxon>
        <taxon>Neocallimastigales</taxon>
        <taxon>Neocallimastigaceae</taxon>
        <taxon>Neocallimastix</taxon>
    </lineage>
</organism>
<evidence type="ECO:0000313" key="9">
    <source>
        <dbReference type="Proteomes" id="UP000193920"/>
    </source>
</evidence>
<accession>A0A1Y2F5E5</accession>
<dbReference type="Gene3D" id="2.60.40.10">
    <property type="entry name" value="Immunoglobulins"/>
    <property type="match status" value="1"/>
</dbReference>